<dbReference type="Proteomes" id="UP000295621">
    <property type="component" value="Unassembled WGS sequence"/>
</dbReference>
<dbReference type="AlphaFoldDB" id="A0A4R4RJN4"/>
<dbReference type="OrthoDB" id="7060081at2"/>
<gene>
    <name evidence="1" type="ORF">E1212_20165</name>
</gene>
<keyword evidence="2" id="KW-1185">Reference proteome</keyword>
<dbReference type="InterPro" id="IPR014710">
    <property type="entry name" value="RmlC-like_jellyroll"/>
</dbReference>
<evidence type="ECO:0000313" key="1">
    <source>
        <dbReference type="EMBL" id="TDC48802.1"/>
    </source>
</evidence>
<dbReference type="SUPFAM" id="SSF51182">
    <property type="entry name" value="RmlC-like cupins"/>
    <property type="match status" value="1"/>
</dbReference>
<comment type="caution">
    <text evidence="1">The sequence shown here is derived from an EMBL/GenBank/DDBJ whole genome shotgun (WGS) entry which is preliminary data.</text>
</comment>
<dbReference type="InterPro" id="IPR011051">
    <property type="entry name" value="RmlC_Cupin_sf"/>
</dbReference>
<sequence>MTLDPVASNPEYYKVVFENERVRVLEYSDQPGDKTTPHQHPDSIMYTLSAFRRRLVSGDVVREVELEAGAVGWLPAQGHHGENIGGTPTHILFVELKETAPDTAGFEAARVGGIGPQPS</sequence>
<organism evidence="1 2">
    <name type="scientific">Jiangella ureilytica</name>
    <dbReference type="NCBI Taxonomy" id="2530374"/>
    <lineage>
        <taxon>Bacteria</taxon>
        <taxon>Bacillati</taxon>
        <taxon>Actinomycetota</taxon>
        <taxon>Actinomycetes</taxon>
        <taxon>Jiangellales</taxon>
        <taxon>Jiangellaceae</taxon>
        <taxon>Jiangella</taxon>
    </lineage>
</organism>
<accession>A0A4R4RJN4</accession>
<dbReference type="Gene3D" id="2.60.120.10">
    <property type="entry name" value="Jelly Rolls"/>
    <property type="match status" value="1"/>
</dbReference>
<dbReference type="EMBL" id="SMKL01000050">
    <property type="protein sequence ID" value="TDC48802.1"/>
    <property type="molecule type" value="Genomic_DNA"/>
</dbReference>
<reference evidence="1 2" key="1">
    <citation type="submission" date="2019-02" db="EMBL/GenBank/DDBJ databases">
        <title>Draft genome sequences of novel Actinobacteria.</title>
        <authorList>
            <person name="Sahin N."/>
            <person name="Ay H."/>
            <person name="Saygin H."/>
        </authorList>
    </citation>
    <scope>NUCLEOTIDE SEQUENCE [LARGE SCALE GENOMIC DNA]</scope>
    <source>
        <strain evidence="1 2">KC603</strain>
    </source>
</reference>
<proteinExistence type="predicted"/>
<name>A0A4R4RJN4_9ACTN</name>
<evidence type="ECO:0000313" key="2">
    <source>
        <dbReference type="Proteomes" id="UP000295621"/>
    </source>
</evidence>
<protein>
    <submittedName>
        <fullName evidence="1">Cytoplasmic protein</fullName>
    </submittedName>
</protein>
<dbReference type="RefSeq" id="WP_131985742.1">
    <property type="nucleotide sequence ID" value="NZ_SMKL01000050.1"/>
</dbReference>